<evidence type="ECO:0000313" key="3">
    <source>
        <dbReference type="Proteomes" id="UP001195769"/>
    </source>
</evidence>
<feature type="domain" description="G" evidence="1">
    <location>
        <begin position="5"/>
        <end position="130"/>
    </location>
</feature>
<dbReference type="RefSeq" id="XP_041223383.1">
    <property type="nucleotide sequence ID" value="XM_041372063.1"/>
</dbReference>
<organism evidence="2 3">
    <name type="scientific">Suillus fuscotomentosus</name>
    <dbReference type="NCBI Taxonomy" id="1912939"/>
    <lineage>
        <taxon>Eukaryota</taxon>
        <taxon>Fungi</taxon>
        <taxon>Dikarya</taxon>
        <taxon>Basidiomycota</taxon>
        <taxon>Agaricomycotina</taxon>
        <taxon>Agaricomycetes</taxon>
        <taxon>Agaricomycetidae</taxon>
        <taxon>Boletales</taxon>
        <taxon>Suillineae</taxon>
        <taxon>Suillaceae</taxon>
        <taxon>Suillus</taxon>
    </lineage>
</organism>
<reference evidence="2" key="1">
    <citation type="journal article" date="2020" name="New Phytol.">
        <title>Comparative genomics reveals dynamic genome evolution in host specialist ectomycorrhizal fungi.</title>
        <authorList>
            <person name="Lofgren L.A."/>
            <person name="Nguyen N.H."/>
            <person name="Vilgalys R."/>
            <person name="Ruytinx J."/>
            <person name="Liao H.L."/>
            <person name="Branco S."/>
            <person name="Kuo A."/>
            <person name="LaButti K."/>
            <person name="Lipzen A."/>
            <person name="Andreopoulos W."/>
            <person name="Pangilinan J."/>
            <person name="Riley R."/>
            <person name="Hundley H."/>
            <person name="Na H."/>
            <person name="Barry K."/>
            <person name="Grigoriev I.V."/>
            <person name="Stajich J.E."/>
            <person name="Kennedy P.G."/>
        </authorList>
    </citation>
    <scope>NUCLEOTIDE SEQUENCE</scope>
    <source>
        <strain evidence="2">FC203</strain>
    </source>
</reference>
<dbReference type="EMBL" id="JABBWK010000043">
    <property type="protein sequence ID" value="KAG1897807.1"/>
    <property type="molecule type" value="Genomic_DNA"/>
</dbReference>
<dbReference type="InterPro" id="IPR027417">
    <property type="entry name" value="P-loop_NTPase"/>
</dbReference>
<sequence length="204" mass="22923">MSKNVIIIGQSGVGKSSLINMICHRANAPTSNDTTGCTREEKGYTCNLGGQLSCQVHDTIGLEEGFWGFLFAPKAEKRLKTYLKDSRKPWHLMVYCIPGNRGLKKSHARNFKKFKSVADKLGVPVVVVVTHLEDFGGSLKNWWLENLDTLKNLGIPDTTKHACVTALPKEELDKYYKKGQLYDDSCRDVKNLIRSILWPSTGHR</sequence>
<gene>
    <name evidence="2" type="ORF">F5891DRAFT_506459</name>
</gene>
<dbReference type="InterPro" id="IPR006073">
    <property type="entry name" value="GTP-bd"/>
</dbReference>
<keyword evidence="2" id="KW-0378">Hydrolase</keyword>
<dbReference type="Gene3D" id="3.40.50.300">
    <property type="entry name" value="P-loop containing nucleotide triphosphate hydrolases"/>
    <property type="match status" value="1"/>
</dbReference>
<name>A0AAD4HIJ9_9AGAM</name>
<dbReference type="GeneID" id="64666361"/>
<evidence type="ECO:0000259" key="1">
    <source>
        <dbReference type="Pfam" id="PF01926"/>
    </source>
</evidence>
<dbReference type="AlphaFoldDB" id="A0AAD4HIJ9"/>
<dbReference type="GO" id="GO:0016787">
    <property type="term" value="F:hydrolase activity"/>
    <property type="evidence" value="ECO:0007669"/>
    <property type="project" value="UniProtKB-KW"/>
</dbReference>
<dbReference type="GO" id="GO:0005525">
    <property type="term" value="F:GTP binding"/>
    <property type="evidence" value="ECO:0007669"/>
    <property type="project" value="InterPro"/>
</dbReference>
<accession>A0AAD4HIJ9</accession>
<keyword evidence="3" id="KW-1185">Reference proteome</keyword>
<dbReference type="Proteomes" id="UP001195769">
    <property type="component" value="Unassembled WGS sequence"/>
</dbReference>
<proteinExistence type="predicted"/>
<protein>
    <submittedName>
        <fullName evidence="2">P-loop containing nucleoside triphosphate hydrolase protein</fullName>
    </submittedName>
</protein>
<evidence type="ECO:0000313" key="2">
    <source>
        <dbReference type="EMBL" id="KAG1897807.1"/>
    </source>
</evidence>
<dbReference type="SUPFAM" id="SSF52540">
    <property type="entry name" value="P-loop containing nucleoside triphosphate hydrolases"/>
    <property type="match status" value="1"/>
</dbReference>
<dbReference type="Pfam" id="PF01926">
    <property type="entry name" value="MMR_HSR1"/>
    <property type="match status" value="1"/>
</dbReference>
<comment type="caution">
    <text evidence="2">The sequence shown here is derived from an EMBL/GenBank/DDBJ whole genome shotgun (WGS) entry which is preliminary data.</text>
</comment>
<dbReference type="CDD" id="cd00882">
    <property type="entry name" value="Ras_like_GTPase"/>
    <property type="match status" value="1"/>
</dbReference>